<dbReference type="Proteomes" id="UP000095766">
    <property type="component" value="Unassembled WGS sequence"/>
</dbReference>
<gene>
    <name evidence="1" type="ORF">ERS852510_04239</name>
</gene>
<evidence type="ECO:0000313" key="2">
    <source>
        <dbReference type="Proteomes" id="UP000095766"/>
    </source>
</evidence>
<name>A0A174N6R3_BACUN</name>
<proteinExistence type="predicted"/>
<protein>
    <submittedName>
        <fullName evidence="1">Uncharacterized protein</fullName>
    </submittedName>
</protein>
<organism evidence="1 2">
    <name type="scientific">Bacteroides uniformis</name>
    <dbReference type="NCBI Taxonomy" id="820"/>
    <lineage>
        <taxon>Bacteria</taxon>
        <taxon>Pseudomonadati</taxon>
        <taxon>Bacteroidota</taxon>
        <taxon>Bacteroidia</taxon>
        <taxon>Bacteroidales</taxon>
        <taxon>Bacteroidaceae</taxon>
        <taxon>Bacteroides</taxon>
    </lineage>
</organism>
<dbReference type="AlphaFoldDB" id="A0A174N6R3"/>
<evidence type="ECO:0000313" key="1">
    <source>
        <dbReference type="EMBL" id="CUQ38450.1"/>
    </source>
</evidence>
<sequence>MRKHRLPQLIKYIDVRGVNKSMIEFNANLDKLNDFFSIFPKWGISVTIKLLKELKNDSEAMCDKYFSIISERILNELSARPDGLDIESYKKEIRQLEACFDGIRHHMEDEHFGFFIHEGLNEDMFHVSNNKVYGNLNTMYFYINENSRYAECGDESFILNKLQDICHELNELRQYDILNALPKLIKDSPNEGYVVDSNAFDECMNKVLYKR</sequence>
<reference evidence="1 2" key="1">
    <citation type="submission" date="2015-09" db="EMBL/GenBank/DDBJ databases">
        <authorList>
            <consortium name="Pathogen Informatics"/>
        </authorList>
    </citation>
    <scope>NUCLEOTIDE SEQUENCE [LARGE SCALE GENOMIC DNA]</scope>
    <source>
        <strain evidence="1 2">2789STDY5834898</strain>
    </source>
</reference>
<dbReference type="EMBL" id="CZAO01000051">
    <property type="protein sequence ID" value="CUQ38450.1"/>
    <property type="molecule type" value="Genomic_DNA"/>
</dbReference>
<accession>A0A174N6R3</accession>
<dbReference type="RefSeq" id="WP_057254475.1">
    <property type="nucleotide sequence ID" value="NZ_BQNO01000001.1"/>
</dbReference>